<dbReference type="GO" id="GO:0080090">
    <property type="term" value="P:regulation of primary metabolic process"/>
    <property type="evidence" value="ECO:0007669"/>
    <property type="project" value="UniProtKB-ARBA"/>
</dbReference>
<dbReference type="Pfam" id="PF00642">
    <property type="entry name" value="zf-CCCH"/>
    <property type="match status" value="2"/>
</dbReference>
<feature type="compositionally biased region" description="Polar residues" evidence="6">
    <location>
        <begin position="22"/>
        <end position="43"/>
    </location>
</feature>
<dbReference type="InterPro" id="IPR000571">
    <property type="entry name" value="Znf_CCCH"/>
</dbReference>
<dbReference type="GO" id="GO:0030154">
    <property type="term" value="P:cell differentiation"/>
    <property type="evidence" value="ECO:0007669"/>
    <property type="project" value="UniProtKB-ARBA"/>
</dbReference>
<dbReference type="AlphaFoldDB" id="A0A8R1DPI9"/>
<feature type="region of interest" description="Disordered" evidence="6">
    <location>
        <begin position="102"/>
        <end position="122"/>
    </location>
</feature>
<evidence type="ECO:0000256" key="1">
    <source>
        <dbReference type="ARBA" id="ARBA00022723"/>
    </source>
</evidence>
<dbReference type="GO" id="GO:0003730">
    <property type="term" value="F:mRNA 3'-UTR binding"/>
    <property type="evidence" value="ECO:0007669"/>
    <property type="project" value="TreeGrafter"/>
</dbReference>
<feature type="zinc finger region" description="C3H1-type" evidence="5">
    <location>
        <begin position="167"/>
        <end position="195"/>
    </location>
</feature>
<evidence type="ECO:0000313" key="8">
    <source>
        <dbReference type="EnsemblMetazoa" id="CJA08321.1"/>
    </source>
</evidence>
<keyword evidence="1 5" id="KW-0479">Metal-binding</keyword>
<feature type="domain" description="C3H1-type" evidence="7">
    <location>
        <begin position="125"/>
        <end position="153"/>
    </location>
</feature>
<name>A0A8R1DPI9_CAEJA</name>
<feature type="region of interest" description="Disordered" evidence="6">
    <location>
        <begin position="1"/>
        <end position="47"/>
    </location>
</feature>
<keyword evidence="4 5" id="KW-0862">Zinc</keyword>
<dbReference type="GO" id="GO:0005829">
    <property type="term" value="C:cytosol"/>
    <property type="evidence" value="ECO:0007669"/>
    <property type="project" value="TreeGrafter"/>
</dbReference>
<keyword evidence="9" id="KW-1185">Reference proteome</keyword>
<organism evidence="8 9">
    <name type="scientific">Caenorhabditis japonica</name>
    <dbReference type="NCBI Taxonomy" id="281687"/>
    <lineage>
        <taxon>Eukaryota</taxon>
        <taxon>Metazoa</taxon>
        <taxon>Ecdysozoa</taxon>
        <taxon>Nematoda</taxon>
        <taxon>Chromadorea</taxon>
        <taxon>Rhabditida</taxon>
        <taxon>Rhabditina</taxon>
        <taxon>Rhabditomorpha</taxon>
        <taxon>Rhabditoidea</taxon>
        <taxon>Rhabditidae</taxon>
        <taxon>Peloderinae</taxon>
        <taxon>Caenorhabditis</taxon>
    </lineage>
</organism>
<feature type="compositionally biased region" description="Basic and acidic residues" evidence="6">
    <location>
        <begin position="111"/>
        <end position="122"/>
    </location>
</feature>
<evidence type="ECO:0000256" key="3">
    <source>
        <dbReference type="ARBA" id="ARBA00022771"/>
    </source>
</evidence>
<dbReference type="Proteomes" id="UP000005237">
    <property type="component" value="Unassembled WGS sequence"/>
</dbReference>
<feature type="compositionally biased region" description="Basic and acidic residues" evidence="6">
    <location>
        <begin position="1"/>
        <end position="21"/>
    </location>
</feature>
<dbReference type="FunFam" id="4.10.1000.10:FF:000001">
    <property type="entry name" value="zinc finger CCCH domain-containing protein 15-like"/>
    <property type="match status" value="1"/>
</dbReference>
<dbReference type="GO" id="GO:0008270">
    <property type="term" value="F:zinc ion binding"/>
    <property type="evidence" value="ECO:0007669"/>
    <property type="project" value="UniProtKB-KW"/>
</dbReference>
<dbReference type="GO" id="GO:0010468">
    <property type="term" value="P:regulation of gene expression"/>
    <property type="evidence" value="ECO:0007669"/>
    <property type="project" value="UniProtKB-ARBA"/>
</dbReference>
<accession>A0A8R1DPI9</accession>
<evidence type="ECO:0000259" key="7">
    <source>
        <dbReference type="PROSITE" id="PS50103"/>
    </source>
</evidence>
<reference evidence="9" key="1">
    <citation type="submission" date="2010-08" db="EMBL/GenBank/DDBJ databases">
        <authorList>
            <consortium name="Caenorhabditis japonica Sequencing Consortium"/>
            <person name="Wilson R.K."/>
        </authorList>
    </citation>
    <scope>NUCLEOTIDE SEQUENCE [LARGE SCALE GENOMIC DNA]</scope>
    <source>
        <strain evidence="9">DF5081</strain>
    </source>
</reference>
<evidence type="ECO:0000313" key="9">
    <source>
        <dbReference type="Proteomes" id="UP000005237"/>
    </source>
</evidence>
<keyword evidence="3 5" id="KW-0863">Zinc-finger</keyword>
<keyword evidence="2" id="KW-0677">Repeat</keyword>
<dbReference type="EnsemblMetazoa" id="CJA08321.1">
    <property type="protein sequence ID" value="CJA08321.1"/>
    <property type="gene ID" value="WBGene00127525"/>
</dbReference>
<feature type="region of interest" description="Disordered" evidence="6">
    <location>
        <begin position="243"/>
        <end position="294"/>
    </location>
</feature>
<dbReference type="InterPro" id="IPR045877">
    <property type="entry name" value="ZFP36-like"/>
</dbReference>
<dbReference type="PANTHER" id="PTHR12547:SF71">
    <property type="entry name" value="CCCH-TYPE ZINC FINGER PROTEIN MOE-3-RELATED"/>
    <property type="match status" value="1"/>
</dbReference>
<evidence type="ECO:0000256" key="5">
    <source>
        <dbReference type="PROSITE-ProRule" id="PRU00723"/>
    </source>
</evidence>
<dbReference type="InterPro" id="IPR036855">
    <property type="entry name" value="Znf_CCCH_sf"/>
</dbReference>
<proteinExistence type="predicted"/>
<feature type="compositionally biased region" description="Low complexity" evidence="6">
    <location>
        <begin position="263"/>
        <end position="273"/>
    </location>
</feature>
<dbReference type="SMART" id="SM00356">
    <property type="entry name" value="ZnF_C3H1"/>
    <property type="match status" value="2"/>
</dbReference>
<evidence type="ECO:0000256" key="4">
    <source>
        <dbReference type="ARBA" id="ARBA00022833"/>
    </source>
</evidence>
<feature type="zinc finger region" description="C3H1-type" evidence="5">
    <location>
        <begin position="125"/>
        <end position="153"/>
    </location>
</feature>
<protein>
    <recommendedName>
        <fullName evidence="7">C3H1-type domain-containing protein</fullName>
    </recommendedName>
</protein>
<feature type="domain" description="C3H1-type" evidence="7">
    <location>
        <begin position="167"/>
        <end position="195"/>
    </location>
</feature>
<reference evidence="8" key="2">
    <citation type="submission" date="2022-06" db="UniProtKB">
        <authorList>
            <consortium name="EnsemblMetazoa"/>
        </authorList>
    </citation>
    <scope>IDENTIFICATION</scope>
    <source>
        <strain evidence="8">DF5081</strain>
    </source>
</reference>
<evidence type="ECO:0000256" key="6">
    <source>
        <dbReference type="SAM" id="MobiDB-lite"/>
    </source>
</evidence>
<dbReference type="PROSITE" id="PS50103">
    <property type="entry name" value="ZF_C3H1"/>
    <property type="match status" value="2"/>
</dbReference>
<feature type="compositionally biased region" description="Low complexity" evidence="6">
    <location>
        <begin position="243"/>
        <end position="252"/>
    </location>
</feature>
<dbReference type="GO" id="GO:0043186">
    <property type="term" value="C:P granule"/>
    <property type="evidence" value="ECO:0007669"/>
    <property type="project" value="UniProtKB-ARBA"/>
</dbReference>
<evidence type="ECO:0000256" key="2">
    <source>
        <dbReference type="ARBA" id="ARBA00022737"/>
    </source>
</evidence>
<dbReference type="PANTHER" id="PTHR12547">
    <property type="entry name" value="CCCH ZINC FINGER/TIS11-RELATED"/>
    <property type="match status" value="1"/>
</dbReference>
<dbReference type="Gene3D" id="4.10.1000.10">
    <property type="entry name" value="Zinc finger, CCCH-type"/>
    <property type="match status" value="2"/>
</dbReference>
<dbReference type="SUPFAM" id="SSF90229">
    <property type="entry name" value="CCCH zinc finger"/>
    <property type="match status" value="2"/>
</dbReference>
<dbReference type="FunFam" id="4.10.1000.10:FF:000018">
    <property type="entry name" value="Zinc finger protein"/>
    <property type="match status" value="1"/>
</dbReference>
<sequence length="294" mass="32631">MDVKEDIAGMNEDLKMEKRCSSEMSTNSPDSGLFSSALPSESSPDAPIGQKLQLSTLLAQAANLMAVNEQLRKEIAENEHIHSMQMRALNTIQPSALIPSLHHHHNVPSADPRRRGERRMQKPESYKTVICQAWLESKTCTFAENCRFAHGEEELRPSLIEPRQNNKYKTKLCDKYTTTGLCPYGKRCLFIHPDHGPNAYIRADKLFEVSQRHALADLRDQMESQIMSGGRATTAASAPAPAPLDLLARPTTPVEPTKGSSVPLGPTPLTTRGPRYELPVRSGINEPEEKSKII</sequence>